<feature type="transmembrane region" description="Helical" evidence="1">
    <location>
        <begin position="235"/>
        <end position="257"/>
    </location>
</feature>
<dbReference type="Proteomes" id="UP001065322">
    <property type="component" value="Chromosome"/>
</dbReference>
<evidence type="ECO:0000256" key="1">
    <source>
        <dbReference type="SAM" id="Phobius"/>
    </source>
</evidence>
<feature type="transmembrane region" description="Helical" evidence="1">
    <location>
        <begin position="192"/>
        <end position="215"/>
    </location>
</feature>
<evidence type="ECO:0000313" key="2">
    <source>
        <dbReference type="EMBL" id="UXD88729.1"/>
    </source>
</evidence>
<sequence length="273" mass="30048">MDDIKDKPLNTVKLPVVSIIKEASLLPFRHFPMLLRAGLPLLIVMSAIVLSAPYMPQEKNTALFMITALSVALIALTSFIAAIIACHRIFLLDNDKVMNTRFFPLSGQEPYYIGWAILIALCCALVSMPLSLILTPVMGIFATAAKDFTNMMPLIFIIFAIMTQLPLYYLASRWSLALPAAAVGLRGKGLSWAWQLSAGNGWRLLLLTGFLPLLINLSHTLLPSYDSVAYALLQFALWLLLGAIQVGLLSLSFSYLYKHREEQVASTGDTALS</sequence>
<accession>A0ABY6ACG4</accession>
<proteinExistence type="predicted"/>
<feature type="transmembrane region" description="Helical" evidence="1">
    <location>
        <begin position="34"/>
        <end position="55"/>
    </location>
</feature>
<feature type="transmembrane region" description="Helical" evidence="1">
    <location>
        <begin position="61"/>
        <end position="91"/>
    </location>
</feature>
<gene>
    <name evidence="2" type="ORF">HUF19_15375</name>
</gene>
<keyword evidence="1" id="KW-1133">Transmembrane helix</keyword>
<name>A0ABY6ACG4_9GAMM</name>
<dbReference type="RefSeq" id="WP_260997453.1">
    <property type="nucleotide sequence ID" value="NZ_CP054475.1"/>
</dbReference>
<feature type="transmembrane region" description="Helical" evidence="1">
    <location>
        <begin position="112"/>
        <end position="145"/>
    </location>
</feature>
<evidence type="ECO:0000313" key="3">
    <source>
        <dbReference type="Proteomes" id="UP001065322"/>
    </source>
</evidence>
<dbReference type="EMBL" id="CP054475">
    <property type="protein sequence ID" value="UXD88729.1"/>
    <property type="molecule type" value="Genomic_DNA"/>
</dbReference>
<organism evidence="2 3">
    <name type="scientific">Thalassolituus hydrocarboniclasticus</name>
    <dbReference type="NCBI Taxonomy" id="2742796"/>
    <lineage>
        <taxon>Bacteria</taxon>
        <taxon>Pseudomonadati</taxon>
        <taxon>Pseudomonadota</taxon>
        <taxon>Gammaproteobacteria</taxon>
        <taxon>Oceanospirillales</taxon>
        <taxon>Oceanospirillaceae</taxon>
        <taxon>Thalassolituus</taxon>
    </lineage>
</organism>
<reference evidence="3" key="1">
    <citation type="submission" date="2020-06" db="EMBL/GenBank/DDBJ databases">
        <title>Thalassolituus marinus alknpb1M-1, a hydrocarbon-degrading bacterium isolated from the deep-sea overlying water using an in-situ strategy from the South China Sea basin.</title>
        <authorList>
            <person name="Dong C."/>
            <person name="Chen Y."/>
            <person name="Shao Z."/>
        </authorList>
    </citation>
    <scope>NUCLEOTIDE SEQUENCE [LARGE SCALE GENOMIC DNA]</scope>
    <source>
        <strain evidence="3">alknpb1M-1</strain>
    </source>
</reference>
<keyword evidence="1" id="KW-0812">Transmembrane</keyword>
<keyword evidence="3" id="KW-1185">Reference proteome</keyword>
<protein>
    <submittedName>
        <fullName evidence="2">Uncharacterized protein</fullName>
    </submittedName>
</protein>
<feature type="transmembrane region" description="Helical" evidence="1">
    <location>
        <begin position="151"/>
        <end position="171"/>
    </location>
</feature>
<keyword evidence="1" id="KW-0472">Membrane</keyword>